<feature type="region of interest" description="Disordered" evidence="8">
    <location>
        <begin position="207"/>
        <end position="232"/>
    </location>
</feature>
<evidence type="ECO:0000256" key="5">
    <source>
        <dbReference type="ARBA" id="ARBA00022723"/>
    </source>
</evidence>
<dbReference type="Gene3D" id="3.30.420.10">
    <property type="entry name" value="Ribonuclease H-like superfamily/Ribonuclease H"/>
    <property type="match status" value="1"/>
</dbReference>
<dbReference type="Pfam" id="PF00075">
    <property type="entry name" value="RNase_H"/>
    <property type="match status" value="1"/>
</dbReference>
<proteinExistence type="inferred from homology"/>
<reference evidence="10 11" key="1">
    <citation type="submission" date="2020-07" db="EMBL/GenBank/DDBJ databases">
        <title>Comparative genomics of pyrophilous fungi reveals a link between fire events and developmental genes.</title>
        <authorList>
            <consortium name="DOE Joint Genome Institute"/>
            <person name="Steindorff A.S."/>
            <person name="Carver A."/>
            <person name="Calhoun S."/>
            <person name="Stillman K."/>
            <person name="Liu H."/>
            <person name="Lipzen A."/>
            <person name="Pangilinan J."/>
            <person name="Labutti K."/>
            <person name="Bruns T.D."/>
            <person name="Grigoriev I.V."/>
        </authorList>
    </citation>
    <scope>NUCLEOTIDE SEQUENCE [LARGE SCALE GENOMIC DNA]</scope>
    <source>
        <strain evidence="10 11">CBS 144469</strain>
    </source>
</reference>
<dbReference type="EC" id="3.1.26.4" evidence="3"/>
<comment type="catalytic activity">
    <reaction evidence="1">
        <text>Endonucleolytic cleavage to 5'-phosphomonoester.</text>
        <dbReference type="EC" id="3.1.26.4"/>
    </reaction>
</comment>
<dbReference type="InterPro" id="IPR050092">
    <property type="entry name" value="RNase_H"/>
</dbReference>
<protein>
    <recommendedName>
        <fullName evidence="3">ribonuclease H</fullName>
        <ecNumber evidence="3">3.1.26.4</ecNumber>
    </recommendedName>
</protein>
<name>A0A8H6HXP6_9AGAR</name>
<dbReference type="GO" id="GO:0003676">
    <property type="term" value="F:nucleic acid binding"/>
    <property type="evidence" value="ECO:0007669"/>
    <property type="project" value="InterPro"/>
</dbReference>
<evidence type="ECO:0000256" key="4">
    <source>
        <dbReference type="ARBA" id="ARBA00022722"/>
    </source>
</evidence>
<gene>
    <name evidence="10" type="ORF">DFP72DRAFT_812007</name>
</gene>
<dbReference type="SUPFAM" id="SSF53098">
    <property type="entry name" value="Ribonuclease H-like"/>
    <property type="match status" value="1"/>
</dbReference>
<keyword evidence="6" id="KW-0255">Endonuclease</keyword>
<dbReference type="GO" id="GO:0043137">
    <property type="term" value="P:DNA replication, removal of RNA primer"/>
    <property type="evidence" value="ECO:0007669"/>
    <property type="project" value="TreeGrafter"/>
</dbReference>
<dbReference type="AlphaFoldDB" id="A0A8H6HXP6"/>
<evidence type="ECO:0000256" key="3">
    <source>
        <dbReference type="ARBA" id="ARBA00012180"/>
    </source>
</evidence>
<evidence type="ECO:0000256" key="8">
    <source>
        <dbReference type="SAM" id="MobiDB-lite"/>
    </source>
</evidence>
<evidence type="ECO:0000259" key="9">
    <source>
        <dbReference type="PROSITE" id="PS50879"/>
    </source>
</evidence>
<dbReference type="InterPro" id="IPR002156">
    <property type="entry name" value="RNaseH_domain"/>
</dbReference>
<organism evidence="10 11">
    <name type="scientific">Ephemerocybe angulata</name>
    <dbReference type="NCBI Taxonomy" id="980116"/>
    <lineage>
        <taxon>Eukaryota</taxon>
        <taxon>Fungi</taxon>
        <taxon>Dikarya</taxon>
        <taxon>Basidiomycota</taxon>
        <taxon>Agaricomycotina</taxon>
        <taxon>Agaricomycetes</taxon>
        <taxon>Agaricomycetidae</taxon>
        <taxon>Agaricales</taxon>
        <taxon>Agaricineae</taxon>
        <taxon>Psathyrellaceae</taxon>
        <taxon>Ephemerocybe</taxon>
    </lineage>
</organism>
<evidence type="ECO:0000256" key="1">
    <source>
        <dbReference type="ARBA" id="ARBA00000077"/>
    </source>
</evidence>
<comment type="caution">
    <text evidence="10">The sequence shown here is derived from an EMBL/GenBank/DDBJ whole genome shotgun (WGS) entry which is preliminary data.</text>
</comment>
<dbReference type="InterPro" id="IPR036397">
    <property type="entry name" value="RNaseH_sf"/>
</dbReference>
<comment type="similarity">
    <text evidence="2">Belongs to the RNase H family.</text>
</comment>
<dbReference type="CDD" id="cd09280">
    <property type="entry name" value="RNase_HI_eukaryote_like"/>
    <property type="match status" value="1"/>
</dbReference>
<evidence type="ECO:0000313" key="10">
    <source>
        <dbReference type="EMBL" id="KAF6755143.1"/>
    </source>
</evidence>
<dbReference type="GO" id="GO:0046872">
    <property type="term" value="F:metal ion binding"/>
    <property type="evidence" value="ECO:0007669"/>
    <property type="project" value="UniProtKB-KW"/>
</dbReference>
<dbReference type="PROSITE" id="PS50879">
    <property type="entry name" value="RNASE_H_1"/>
    <property type="match status" value="1"/>
</dbReference>
<feature type="domain" description="RNase H type-1" evidence="9">
    <location>
        <begin position="80"/>
        <end position="222"/>
    </location>
</feature>
<evidence type="ECO:0000256" key="6">
    <source>
        <dbReference type="ARBA" id="ARBA00022759"/>
    </source>
</evidence>
<keyword evidence="5" id="KW-0479">Metal-binding</keyword>
<evidence type="ECO:0000256" key="2">
    <source>
        <dbReference type="ARBA" id="ARBA00005300"/>
    </source>
</evidence>
<dbReference type="OrthoDB" id="2898134at2759"/>
<dbReference type="PANTHER" id="PTHR10642:SF26">
    <property type="entry name" value="RIBONUCLEASE H1"/>
    <property type="match status" value="1"/>
</dbReference>
<keyword evidence="4" id="KW-0540">Nuclease</keyword>
<keyword evidence="11" id="KW-1185">Reference proteome</keyword>
<dbReference type="GO" id="GO:0004523">
    <property type="term" value="F:RNA-DNA hybrid ribonuclease activity"/>
    <property type="evidence" value="ECO:0007669"/>
    <property type="project" value="UniProtKB-EC"/>
</dbReference>
<keyword evidence="7" id="KW-0378">Hydrolase</keyword>
<sequence>MKKLHNLEDEWNPVIDREVREHGYPNGDEIPGWTEAGFTPEIVRHPLQLIRIFASVPQDVPVAVIAAPHPNDVDSGTATNVDDVSVWTDGSCTENGSKYAKAGSGLWYAANDARNQAIRLPGEYLTNNTAELAAMLLSIQTHRDVRTVRIISDSSYAITSATTLLRKRLDHGFLNVPNPKYVAALVGEILHSPSRILVQKVKGHAGIEGNEGADREAAKGAEKDDPTPIDLSKGEHLLKIGARLSVLSQSELYKAIRHHHKNDTRKNTHRAVKQALDTIEATSGSRPPPSQLWLALKKRKHKTLTQKWCAFNWKALHQAHKVGEYWLHTRMKDSRMPCTECNAPAESLEHILLECRVSHQELVWDLVKSQWELTGREWPCINMGLILGISAIQIRDPDGKVNHALTRLFQILVSESCYLIWCLRCEWRIGREANPMRRHTVSEVTARWQSAINKRLRMDWKLTSRAVYKKKALPQRLVARTWQLIAPNLQCINEKRIEGVLVGMGIERRPPGRNR</sequence>
<feature type="compositionally biased region" description="Basic and acidic residues" evidence="8">
    <location>
        <begin position="212"/>
        <end position="232"/>
    </location>
</feature>
<evidence type="ECO:0000313" key="11">
    <source>
        <dbReference type="Proteomes" id="UP000521943"/>
    </source>
</evidence>
<dbReference type="PANTHER" id="PTHR10642">
    <property type="entry name" value="RIBONUCLEASE H1"/>
    <property type="match status" value="1"/>
</dbReference>
<evidence type="ECO:0000256" key="7">
    <source>
        <dbReference type="ARBA" id="ARBA00022801"/>
    </source>
</evidence>
<dbReference type="EMBL" id="JACGCI010000031">
    <property type="protein sequence ID" value="KAF6755143.1"/>
    <property type="molecule type" value="Genomic_DNA"/>
</dbReference>
<dbReference type="InterPro" id="IPR012337">
    <property type="entry name" value="RNaseH-like_sf"/>
</dbReference>
<accession>A0A8H6HXP6</accession>
<dbReference type="Proteomes" id="UP000521943">
    <property type="component" value="Unassembled WGS sequence"/>
</dbReference>